<evidence type="ECO:0000313" key="2">
    <source>
        <dbReference type="Proteomes" id="UP000762676"/>
    </source>
</evidence>
<protein>
    <submittedName>
        <fullName evidence="1">Uncharacterized protein</fullName>
    </submittedName>
</protein>
<keyword evidence="2" id="KW-1185">Reference proteome</keyword>
<organism evidence="1 2">
    <name type="scientific">Elysia marginata</name>
    <dbReference type="NCBI Taxonomy" id="1093978"/>
    <lineage>
        <taxon>Eukaryota</taxon>
        <taxon>Metazoa</taxon>
        <taxon>Spiralia</taxon>
        <taxon>Lophotrochozoa</taxon>
        <taxon>Mollusca</taxon>
        <taxon>Gastropoda</taxon>
        <taxon>Heterobranchia</taxon>
        <taxon>Euthyneura</taxon>
        <taxon>Panpulmonata</taxon>
        <taxon>Sacoglossa</taxon>
        <taxon>Placobranchoidea</taxon>
        <taxon>Plakobranchidae</taxon>
        <taxon>Elysia</taxon>
    </lineage>
</organism>
<gene>
    <name evidence="1" type="ORF">ElyMa_001159400</name>
</gene>
<dbReference type="AlphaFoldDB" id="A0AAV4I2S0"/>
<sequence length="152" mass="17608">MDISRTCDVQIETWLRTLLGKESLQILTQQLGTQSPCYGPCSYKTEVFSEAVRVFTRNTLRLVKPWLRQQGRKKEQASLFLAWQTNKHARGITRPGNKQDSPDSGRDACVTWYTKTIKTVSPSKHKNVHILDQKVEEHWADRLDMQAIRRPV</sequence>
<reference evidence="1 2" key="1">
    <citation type="journal article" date="2021" name="Elife">
        <title>Chloroplast acquisition without the gene transfer in kleptoplastic sea slugs, Plakobranchus ocellatus.</title>
        <authorList>
            <person name="Maeda T."/>
            <person name="Takahashi S."/>
            <person name="Yoshida T."/>
            <person name="Shimamura S."/>
            <person name="Takaki Y."/>
            <person name="Nagai Y."/>
            <person name="Toyoda A."/>
            <person name="Suzuki Y."/>
            <person name="Arimoto A."/>
            <person name="Ishii H."/>
            <person name="Satoh N."/>
            <person name="Nishiyama T."/>
            <person name="Hasebe M."/>
            <person name="Maruyama T."/>
            <person name="Minagawa J."/>
            <person name="Obokata J."/>
            <person name="Shigenobu S."/>
        </authorList>
    </citation>
    <scope>NUCLEOTIDE SEQUENCE [LARGE SCALE GENOMIC DNA]</scope>
</reference>
<dbReference type="EMBL" id="BMAT01002291">
    <property type="protein sequence ID" value="GFS03833.1"/>
    <property type="molecule type" value="Genomic_DNA"/>
</dbReference>
<name>A0AAV4I2S0_9GAST</name>
<accession>A0AAV4I2S0</accession>
<evidence type="ECO:0000313" key="1">
    <source>
        <dbReference type="EMBL" id="GFS03833.1"/>
    </source>
</evidence>
<proteinExistence type="predicted"/>
<dbReference type="Proteomes" id="UP000762676">
    <property type="component" value="Unassembled WGS sequence"/>
</dbReference>
<comment type="caution">
    <text evidence="1">The sequence shown here is derived from an EMBL/GenBank/DDBJ whole genome shotgun (WGS) entry which is preliminary data.</text>
</comment>